<evidence type="ECO:0000256" key="1">
    <source>
        <dbReference type="ARBA" id="ARBA00005395"/>
    </source>
</evidence>
<name>A0A385Q094_9FIRM</name>
<dbReference type="GO" id="GO:0005737">
    <property type="term" value="C:cytoplasm"/>
    <property type="evidence" value="ECO:0007669"/>
    <property type="project" value="UniProtKB-SubCell"/>
</dbReference>
<organism evidence="7 8">
    <name type="scientific">Lachnoanaerobaculum umeaense</name>
    <dbReference type="NCBI Taxonomy" id="617123"/>
    <lineage>
        <taxon>Bacteria</taxon>
        <taxon>Bacillati</taxon>
        <taxon>Bacillota</taxon>
        <taxon>Clostridia</taxon>
        <taxon>Lachnospirales</taxon>
        <taxon>Lachnospiraceae</taxon>
        <taxon>Lachnoanaerobaculum</taxon>
    </lineage>
</organism>
<dbReference type="EC" id="2.3.1.266" evidence="5"/>
<dbReference type="Proteomes" id="UP000265562">
    <property type="component" value="Chromosome"/>
</dbReference>
<dbReference type="NCBIfam" id="TIGR01575">
    <property type="entry name" value="rimI"/>
    <property type="match status" value="1"/>
</dbReference>
<dbReference type="GO" id="GO:0008999">
    <property type="term" value="F:protein-N-terminal-alanine acetyltransferase activity"/>
    <property type="evidence" value="ECO:0007669"/>
    <property type="project" value="UniProtKB-EC"/>
</dbReference>
<evidence type="ECO:0000259" key="6">
    <source>
        <dbReference type="PROSITE" id="PS51186"/>
    </source>
</evidence>
<proteinExistence type="inferred from homology"/>
<reference evidence="7 8" key="1">
    <citation type="submission" date="2018-09" db="EMBL/GenBank/DDBJ databases">
        <title>Genome sequencing of Lachnoanaerobaculum umeaense DSM 23576.</title>
        <authorList>
            <person name="Kook J.-K."/>
            <person name="Park S.-N."/>
            <person name="Lim Y.K."/>
        </authorList>
    </citation>
    <scope>NUCLEOTIDE SEQUENCE [LARGE SCALE GENOMIC DNA]</scope>
    <source>
        <strain evidence="8">DSM 23576 \ CCUG 58757</strain>
    </source>
</reference>
<accession>A0A385Q094</accession>
<keyword evidence="8" id="KW-1185">Reference proteome</keyword>
<evidence type="ECO:0000256" key="4">
    <source>
        <dbReference type="ARBA" id="ARBA00023315"/>
    </source>
</evidence>
<dbReference type="InterPro" id="IPR006464">
    <property type="entry name" value="AcTrfase_RimI/Ard1"/>
</dbReference>
<comment type="subcellular location">
    <subcellularLocation>
        <location evidence="5">Cytoplasm</location>
    </subcellularLocation>
</comment>
<dbReference type="OrthoDB" id="9794566at2"/>
<dbReference type="PROSITE" id="PS51186">
    <property type="entry name" value="GNAT"/>
    <property type="match status" value="1"/>
</dbReference>
<evidence type="ECO:0000256" key="3">
    <source>
        <dbReference type="ARBA" id="ARBA00022679"/>
    </source>
</evidence>
<comment type="catalytic activity">
    <reaction evidence="5">
        <text>N-terminal L-alanyl-[ribosomal protein bS18] + acetyl-CoA = N-terminal N(alpha)-acetyl-L-alanyl-[ribosomal protein bS18] + CoA + H(+)</text>
        <dbReference type="Rhea" id="RHEA:43756"/>
        <dbReference type="Rhea" id="RHEA-COMP:10676"/>
        <dbReference type="Rhea" id="RHEA-COMP:10677"/>
        <dbReference type="ChEBI" id="CHEBI:15378"/>
        <dbReference type="ChEBI" id="CHEBI:57287"/>
        <dbReference type="ChEBI" id="CHEBI:57288"/>
        <dbReference type="ChEBI" id="CHEBI:64718"/>
        <dbReference type="ChEBI" id="CHEBI:83683"/>
        <dbReference type="EC" id="2.3.1.266"/>
    </reaction>
</comment>
<keyword evidence="3 7" id="KW-0808">Transferase</keyword>
<comment type="function">
    <text evidence="5">Acetylates the N-terminal alanine of ribosomal protein bS18.</text>
</comment>
<dbReference type="PANTHER" id="PTHR43420:SF44">
    <property type="entry name" value="ACETYLTRANSFERASE YPEA"/>
    <property type="match status" value="1"/>
</dbReference>
<dbReference type="RefSeq" id="WP_111525621.1">
    <property type="nucleotide sequence ID" value="NZ_CP032364.1"/>
</dbReference>
<protein>
    <recommendedName>
        <fullName evidence="5">[Ribosomal protein bS18]-alanine N-acetyltransferase</fullName>
        <ecNumber evidence="5">2.3.1.266</ecNumber>
    </recommendedName>
</protein>
<sequence>MWIRPMLLSDVEVIRSLESDIFSDAWSENNIKDSIESKFDYCIVIEEDYRVLAYIVFRVNEDEAELFRIATDMQYRGLGCGHKLMNFMISNLRDMKVKKVFLEVRCKNKDAISLYEHYGFKKIGIRKEYYSDPTDDALLMEGYIKC</sequence>
<evidence type="ECO:0000313" key="8">
    <source>
        <dbReference type="Proteomes" id="UP000265562"/>
    </source>
</evidence>
<keyword evidence="2 5" id="KW-0963">Cytoplasm</keyword>
<dbReference type="InterPro" id="IPR000182">
    <property type="entry name" value="GNAT_dom"/>
</dbReference>
<feature type="domain" description="N-acetyltransferase" evidence="6">
    <location>
        <begin position="1"/>
        <end position="145"/>
    </location>
</feature>
<dbReference type="InterPro" id="IPR050680">
    <property type="entry name" value="YpeA/RimI_acetyltransf"/>
</dbReference>
<dbReference type="CDD" id="cd04301">
    <property type="entry name" value="NAT_SF"/>
    <property type="match status" value="1"/>
</dbReference>
<evidence type="ECO:0000256" key="5">
    <source>
        <dbReference type="RuleBase" id="RU363094"/>
    </source>
</evidence>
<evidence type="ECO:0000313" key="7">
    <source>
        <dbReference type="EMBL" id="AYA99179.1"/>
    </source>
</evidence>
<comment type="similarity">
    <text evidence="1 5">Belongs to the acetyltransferase family. RimI subfamily.</text>
</comment>
<dbReference type="InterPro" id="IPR016181">
    <property type="entry name" value="Acyl_CoA_acyltransferase"/>
</dbReference>
<dbReference type="KEGG" id="lua:D4A81_04065"/>
<dbReference type="SUPFAM" id="SSF55729">
    <property type="entry name" value="Acyl-CoA N-acyltransferases (Nat)"/>
    <property type="match status" value="1"/>
</dbReference>
<dbReference type="EMBL" id="CP032364">
    <property type="protein sequence ID" value="AYA99179.1"/>
    <property type="molecule type" value="Genomic_DNA"/>
</dbReference>
<keyword evidence="4" id="KW-0012">Acyltransferase</keyword>
<dbReference type="PANTHER" id="PTHR43420">
    <property type="entry name" value="ACETYLTRANSFERASE"/>
    <property type="match status" value="1"/>
</dbReference>
<evidence type="ECO:0000256" key="2">
    <source>
        <dbReference type="ARBA" id="ARBA00022490"/>
    </source>
</evidence>
<gene>
    <name evidence="7" type="primary">rimI</name>
    <name evidence="7" type="ORF">D4A81_04065</name>
</gene>
<dbReference type="Pfam" id="PF00583">
    <property type="entry name" value="Acetyltransf_1"/>
    <property type="match status" value="1"/>
</dbReference>
<dbReference type="Gene3D" id="3.40.630.30">
    <property type="match status" value="1"/>
</dbReference>
<dbReference type="AlphaFoldDB" id="A0A385Q094"/>